<proteinExistence type="predicted"/>
<keyword evidence="3" id="KW-1185">Reference proteome</keyword>
<dbReference type="InterPro" id="IPR029479">
    <property type="entry name" value="Nitroreductase"/>
</dbReference>
<dbReference type="RefSeq" id="WP_084068897.1">
    <property type="nucleotide sequence ID" value="NZ_FWXY01000009.1"/>
</dbReference>
<dbReference type="Proteomes" id="UP000192418">
    <property type="component" value="Unassembled WGS sequence"/>
</dbReference>
<dbReference type="GO" id="GO:0016491">
    <property type="term" value="F:oxidoreductase activity"/>
    <property type="evidence" value="ECO:0007669"/>
    <property type="project" value="InterPro"/>
</dbReference>
<gene>
    <name evidence="2" type="ORF">SAMN02746065_10981</name>
</gene>
<protein>
    <submittedName>
        <fullName evidence="2">Nitroreductase</fullName>
    </submittedName>
</protein>
<dbReference type="Pfam" id="PF00881">
    <property type="entry name" value="Nitroreductase"/>
    <property type="match status" value="2"/>
</dbReference>
<feature type="domain" description="Nitroreductase" evidence="1">
    <location>
        <begin position="66"/>
        <end position="150"/>
    </location>
</feature>
<evidence type="ECO:0000313" key="3">
    <source>
        <dbReference type="Proteomes" id="UP000192418"/>
    </source>
</evidence>
<dbReference type="OrthoDB" id="9809288at2"/>
<accession>A0A1W2BRR7</accession>
<dbReference type="STRING" id="1121400.SAMN02746065_10981"/>
<dbReference type="PANTHER" id="PTHR23026">
    <property type="entry name" value="NADPH NITROREDUCTASE"/>
    <property type="match status" value="1"/>
</dbReference>
<name>A0A1W2BRR7_9BACT</name>
<dbReference type="Gene3D" id="3.40.109.10">
    <property type="entry name" value="NADH Oxidase"/>
    <property type="match status" value="1"/>
</dbReference>
<dbReference type="EMBL" id="FWXY01000009">
    <property type="protein sequence ID" value="SMC75677.1"/>
    <property type="molecule type" value="Genomic_DNA"/>
</dbReference>
<dbReference type="CDD" id="cd02151">
    <property type="entry name" value="nitroreductase"/>
    <property type="match status" value="1"/>
</dbReference>
<evidence type="ECO:0000313" key="2">
    <source>
        <dbReference type="EMBL" id="SMC75677.1"/>
    </source>
</evidence>
<dbReference type="InterPro" id="IPR000415">
    <property type="entry name" value="Nitroreductase-like"/>
</dbReference>
<sequence>MFFSLIEKRRSIRKFKDIPVEKENVNKLIEAALRPMSGRSRNPWRFIVVDQPDLIQKLAGARPSGSTFLKNAPLAFVILADPEKTDVWVEDAAIATTFLHLAATDLGLGSCWIQVRRRDHDETTTAEEYIRSLLNIPSNFKVESMLAVGHADEEKSPHAKESLQLEKVTFNTFS</sequence>
<dbReference type="AlphaFoldDB" id="A0A1W2BRR7"/>
<feature type="domain" description="Nitroreductase" evidence="1">
    <location>
        <begin position="6"/>
        <end position="59"/>
    </location>
</feature>
<evidence type="ECO:0000259" key="1">
    <source>
        <dbReference type="Pfam" id="PF00881"/>
    </source>
</evidence>
<dbReference type="InterPro" id="IPR050627">
    <property type="entry name" value="Nitroreductase/BluB"/>
</dbReference>
<dbReference type="SUPFAM" id="SSF55469">
    <property type="entry name" value="FMN-dependent nitroreductase-like"/>
    <property type="match status" value="1"/>
</dbReference>
<reference evidence="2 3" key="1">
    <citation type="submission" date="2017-04" db="EMBL/GenBank/DDBJ databases">
        <authorList>
            <person name="Afonso C.L."/>
            <person name="Miller P.J."/>
            <person name="Scott M.A."/>
            <person name="Spackman E."/>
            <person name="Goraichik I."/>
            <person name="Dimitrov K.M."/>
            <person name="Suarez D.L."/>
            <person name="Swayne D.E."/>
        </authorList>
    </citation>
    <scope>NUCLEOTIDE SEQUENCE [LARGE SCALE GENOMIC DNA]</scope>
    <source>
        <strain evidence="2 3">DSM 3385</strain>
    </source>
</reference>
<organism evidence="2 3">
    <name type="scientific">Desulfocicer vacuolatum DSM 3385</name>
    <dbReference type="NCBI Taxonomy" id="1121400"/>
    <lineage>
        <taxon>Bacteria</taxon>
        <taxon>Pseudomonadati</taxon>
        <taxon>Thermodesulfobacteriota</taxon>
        <taxon>Desulfobacteria</taxon>
        <taxon>Desulfobacterales</taxon>
        <taxon>Desulfobacteraceae</taxon>
        <taxon>Desulfocicer</taxon>
    </lineage>
</organism>
<dbReference type="PANTHER" id="PTHR23026:SF117">
    <property type="entry name" value="NITROREDUCTASE"/>
    <property type="match status" value="1"/>
</dbReference>